<evidence type="ECO:0000256" key="1">
    <source>
        <dbReference type="SAM" id="MobiDB-lite"/>
    </source>
</evidence>
<evidence type="ECO:0000313" key="2">
    <source>
        <dbReference type="EMBL" id="VEL43644.1"/>
    </source>
</evidence>
<dbReference type="Proteomes" id="UP000784294">
    <property type="component" value="Unassembled WGS sequence"/>
</dbReference>
<sequence length="100" mass="11854">MGHSVLGARKWRSTSYFLFSAQNEPTYRRLEMTFLQTFRLNQLRQRQTSRAGEHLGRQTRPSRRRRRRQRRRRRRRHRDRSPAASCGLVGLEASAMAGLG</sequence>
<keyword evidence="3" id="KW-1185">Reference proteome</keyword>
<proteinExistence type="predicted"/>
<gene>
    <name evidence="2" type="ORF">PXEA_LOCUS37084</name>
</gene>
<feature type="compositionally biased region" description="Basic residues" evidence="1">
    <location>
        <begin position="60"/>
        <end position="79"/>
    </location>
</feature>
<evidence type="ECO:0000313" key="3">
    <source>
        <dbReference type="Proteomes" id="UP000784294"/>
    </source>
</evidence>
<comment type="caution">
    <text evidence="2">The sequence shown here is derived from an EMBL/GenBank/DDBJ whole genome shotgun (WGS) entry which is preliminary data.</text>
</comment>
<dbReference type="AlphaFoldDB" id="A0A3S5BFS2"/>
<accession>A0A3S5BFS2</accession>
<dbReference type="EMBL" id="CAAALY010283608">
    <property type="protein sequence ID" value="VEL43644.1"/>
    <property type="molecule type" value="Genomic_DNA"/>
</dbReference>
<feature type="region of interest" description="Disordered" evidence="1">
    <location>
        <begin position="45"/>
        <end position="87"/>
    </location>
</feature>
<organism evidence="2 3">
    <name type="scientific">Protopolystoma xenopodis</name>
    <dbReference type="NCBI Taxonomy" id="117903"/>
    <lineage>
        <taxon>Eukaryota</taxon>
        <taxon>Metazoa</taxon>
        <taxon>Spiralia</taxon>
        <taxon>Lophotrochozoa</taxon>
        <taxon>Platyhelminthes</taxon>
        <taxon>Monogenea</taxon>
        <taxon>Polyopisthocotylea</taxon>
        <taxon>Polystomatidea</taxon>
        <taxon>Polystomatidae</taxon>
        <taxon>Protopolystoma</taxon>
    </lineage>
</organism>
<reference evidence="2" key="1">
    <citation type="submission" date="2018-11" db="EMBL/GenBank/DDBJ databases">
        <authorList>
            <consortium name="Pathogen Informatics"/>
        </authorList>
    </citation>
    <scope>NUCLEOTIDE SEQUENCE</scope>
</reference>
<name>A0A3S5BFS2_9PLAT</name>
<protein>
    <submittedName>
        <fullName evidence="2">Uncharacterized protein</fullName>
    </submittedName>
</protein>